<accession>A0A936NF45</accession>
<feature type="compositionally biased region" description="Basic and acidic residues" evidence="1">
    <location>
        <begin position="8"/>
        <end position="30"/>
    </location>
</feature>
<dbReference type="EMBL" id="JADJZA010000011">
    <property type="protein sequence ID" value="MBK9298840.1"/>
    <property type="molecule type" value="Genomic_DNA"/>
</dbReference>
<reference evidence="2 3" key="1">
    <citation type="submission" date="2020-10" db="EMBL/GenBank/DDBJ databases">
        <title>Connecting structure to function with the recovery of over 1000 high-quality activated sludge metagenome-assembled genomes encoding full-length rRNA genes using long-read sequencing.</title>
        <authorList>
            <person name="Singleton C.M."/>
            <person name="Petriglieri F."/>
            <person name="Kristensen J.M."/>
            <person name="Kirkegaard R.H."/>
            <person name="Michaelsen T.Y."/>
            <person name="Andersen M.H."/>
            <person name="Karst S.M."/>
            <person name="Dueholm M.S."/>
            <person name="Nielsen P.H."/>
            <person name="Albertsen M."/>
        </authorList>
    </citation>
    <scope>NUCLEOTIDE SEQUENCE [LARGE SCALE GENOMIC DNA]</scope>
    <source>
        <strain evidence="2">Lyne_18-Q3-R50-59_MAXAC.006</strain>
    </source>
</reference>
<sequence>MDAADAGRCADDRPPGLSHPEDDRAPGRVPDELQLDVVGVATQAGTRFRPGFRLDLG</sequence>
<dbReference type="Proteomes" id="UP000727993">
    <property type="component" value="Unassembled WGS sequence"/>
</dbReference>
<comment type="caution">
    <text evidence="2">The sequence shown here is derived from an EMBL/GenBank/DDBJ whole genome shotgun (WGS) entry which is preliminary data.</text>
</comment>
<proteinExistence type="predicted"/>
<name>A0A936NF45_9ACTN</name>
<organism evidence="2 3">
    <name type="scientific">Candidatus Neomicrothrix subdominans</name>
    <dbReference type="NCBI Taxonomy" id="2954438"/>
    <lineage>
        <taxon>Bacteria</taxon>
        <taxon>Bacillati</taxon>
        <taxon>Actinomycetota</taxon>
        <taxon>Acidimicrobiia</taxon>
        <taxon>Acidimicrobiales</taxon>
        <taxon>Microthrixaceae</taxon>
        <taxon>Candidatus Neomicrothrix</taxon>
    </lineage>
</organism>
<protein>
    <submittedName>
        <fullName evidence="2">Uncharacterized protein</fullName>
    </submittedName>
</protein>
<gene>
    <name evidence="2" type="ORF">IPN02_18825</name>
</gene>
<dbReference type="AlphaFoldDB" id="A0A936NF45"/>
<evidence type="ECO:0000313" key="2">
    <source>
        <dbReference type="EMBL" id="MBK9298840.1"/>
    </source>
</evidence>
<feature type="region of interest" description="Disordered" evidence="1">
    <location>
        <begin position="1"/>
        <end position="30"/>
    </location>
</feature>
<evidence type="ECO:0000313" key="3">
    <source>
        <dbReference type="Proteomes" id="UP000727993"/>
    </source>
</evidence>
<evidence type="ECO:0000256" key="1">
    <source>
        <dbReference type="SAM" id="MobiDB-lite"/>
    </source>
</evidence>